<accession>A0A4C1SF80</accession>
<evidence type="ECO:0000313" key="3">
    <source>
        <dbReference type="Proteomes" id="UP000299102"/>
    </source>
</evidence>
<proteinExistence type="predicted"/>
<name>A0A4C1SF80_EUMVA</name>
<dbReference type="GO" id="GO:0004467">
    <property type="term" value="F:long-chain fatty acid-CoA ligase activity"/>
    <property type="evidence" value="ECO:0007669"/>
    <property type="project" value="TreeGrafter"/>
</dbReference>
<dbReference type="STRING" id="151549.A0A4C1SF80"/>
<dbReference type="InterPro" id="IPR025110">
    <property type="entry name" value="AMP-bd_C"/>
</dbReference>
<sequence length="152" mass="16277">MQVHPTEIETIIRELPDVVDAAVTGVPDPEQGEVPAACVIRRPGSELTAQDIKDLIKGTCTVLIIVILQVRARSGGRSRDVLPCSTYASAVLRVLSAFVLKLPTLSFSHADRLSDAKQLRGGVVFVDSLPLTSTGKVARTKLGDVVRAGHRE</sequence>
<dbReference type="Proteomes" id="UP000299102">
    <property type="component" value="Unassembled WGS sequence"/>
</dbReference>
<dbReference type="PANTHER" id="PTHR24096:SF353">
    <property type="entry name" value="GH16244P-RELATED"/>
    <property type="match status" value="1"/>
</dbReference>
<keyword evidence="3" id="KW-1185">Reference proteome</keyword>
<evidence type="ECO:0000313" key="2">
    <source>
        <dbReference type="EMBL" id="GBP00762.1"/>
    </source>
</evidence>
<dbReference type="PANTHER" id="PTHR24096">
    <property type="entry name" value="LONG-CHAIN-FATTY-ACID--COA LIGASE"/>
    <property type="match status" value="1"/>
</dbReference>
<evidence type="ECO:0000259" key="1">
    <source>
        <dbReference type="Pfam" id="PF13193"/>
    </source>
</evidence>
<dbReference type="InterPro" id="IPR045851">
    <property type="entry name" value="AMP-bd_C_sf"/>
</dbReference>
<dbReference type="AlphaFoldDB" id="A0A4C1SF80"/>
<dbReference type="Pfam" id="PF13193">
    <property type="entry name" value="AMP-binding_C"/>
    <property type="match status" value="1"/>
</dbReference>
<comment type="caution">
    <text evidence="2">The sequence shown here is derived from an EMBL/GenBank/DDBJ whole genome shotgun (WGS) entry which is preliminary data.</text>
</comment>
<dbReference type="Gene3D" id="3.30.300.30">
    <property type="match status" value="1"/>
</dbReference>
<keyword evidence="2" id="KW-0503">Monooxygenase</keyword>
<reference evidence="2 3" key="1">
    <citation type="journal article" date="2019" name="Commun. Biol.">
        <title>The bagworm genome reveals a unique fibroin gene that provides high tensile strength.</title>
        <authorList>
            <person name="Kono N."/>
            <person name="Nakamura H."/>
            <person name="Ohtoshi R."/>
            <person name="Tomita M."/>
            <person name="Numata K."/>
            <person name="Arakawa K."/>
        </authorList>
    </citation>
    <scope>NUCLEOTIDE SEQUENCE [LARGE SCALE GENOMIC DNA]</scope>
</reference>
<protein>
    <submittedName>
        <fullName evidence="2">Luciferin 4-monooxygenase</fullName>
    </submittedName>
</protein>
<dbReference type="GO" id="GO:0004497">
    <property type="term" value="F:monooxygenase activity"/>
    <property type="evidence" value="ECO:0007669"/>
    <property type="project" value="UniProtKB-KW"/>
</dbReference>
<organism evidence="2 3">
    <name type="scientific">Eumeta variegata</name>
    <name type="common">Bagworm moth</name>
    <name type="synonym">Eumeta japonica</name>
    <dbReference type="NCBI Taxonomy" id="151549"/>
    <lineage>
        <taxon>Eukaryota</taxon>
        <taxon>Metazoa</taxon>
        <taxon>Ecdysozoa</taxon>
        <taxon>Arthropoda</taxon>
        <taxon>Hexapoda</taxon>
        <taxon>Insecta</taxon>
        <taxon>Pterygota</taxon>
        <taxon>Neoptera</taxon>
        <taxon>Endopterygota</taxon>
        <taxon>Lepidoptera</taxon>
        <taxon>Glossata</taxon>
        <taxon>Ditrysia</taxon>
        <taxon>Tineoidea</taxon>
        <taxon>Psychidae</taxon>
        <taxon>Oiketicinae</taxon>
        <taxon>Eumeta</taxon>
    </lineage>
</organism>
<gene>
    <name evidence="2" type="ORF">EVAR_76983_1</name>
</gene>
<dbReference type="OrthoDB" id="10253869at2759"/>
<feature type="domain" description="AMP-binding enzyme C-terminal" evidence="1">
    <location>
        <begin position="7"/>
        <end position="58"/>
    </location>
</feature>
<dbReference type="EMBL" id="BGZK01000006">
    <property type="protein sequence ID" value="GBP00762.1"/>
    <property type="molecule type" value="Genomic_DNA"/>
</dbReference>
<dbReference type="GO" id="GO:0046949">
    <property type="term" value="P:fatty-acyl-CoA biosynthetic process"/>
    <property type="evidence" value="ECO:0007669"/>
    <property type="project" value="TreeGrafter"/>
</dbReference>
<keyword evidence="2" id="KW-0560">Oxidoreductase</keyword>
<dbReference type="SUPFAM" id="SSF56801">
    <property type="entry name" value="Acetyl-CoA synthetase-like"/>
    <property type="match status" value="1"/>
</dbReference>